<organism evidence="1 2">
    <name type="scientific">Cladophialophora carrionii CBS 160.54</name>
    <dbReference type="NCBI Taxonomy" id="1279043"/>
    <lineage>
        <taxon>Eukaryota</taxon>
        <taxon>Fungi</taxon>
        <taxon>Dikarya</taxon>
        <taxon>Ascomycota</taxon>
        <taxon>Pezizomycotina</taxon>
        <taxon>Eurotiomycetes</taxon>
        <taxon>Chaetothyriomycetidae</taxon>
        <taxon>Chaetothyriales</taxon>
        <taxon>Herpotrichiellaceae</taxon>
        <taxon>Cladophialophora</taxon>
    </lineage>
</organism>
<dbReference type="GeneID" id="19981200"/>
<dbReference type="Proteomes" id="UP000030678">
    <property type="component" value="Unassembled WGS sequence"/>
</dbReference>
<dbReference type="HOGENOM" id="CLU_1916846_0_0_1"/>
<gene>
    <name evidence="1" type="ORF">G647_02707</name>
</gene>
<dbReference type="AlphaFoldDB" id="V9DGF8"/>
<dbReference type="EMBL" id="KB822703">
    <property type="protein sequence ID" value="ETI25930.1"/>
    <property type="molecule type" value="Genomic_DNA"/>
</dbReference>
<evidence type="ECO:0000313" key="1">
    <source>
        <dbReference type="EMBL" id="ETI25930.1"/>
    </source>
</evidence>
<evidence type="ECO:0008006" key="3">
    <source>
        <dbReference type="Google" id="ProtNLM"/>
    </source>
</evidence>
<dbReference type="RefSeq" id="XP_008725275.1">
    <property type="nucleotide sequence ID" value="XM_008727053.1"/>
</dbReference>
<sequence length="132" mass="14695">MEFIGAAASIATLVEVVKVAVELQQRLQEAPSEIDRTLRHVQLVALQLRTLMEMERSMIESDDELERSCAAMLRQCHHGMAALRASLGSTVGAKHGKRLRWALLGRARSKELTMELACLDSSLSVVLNILQW</sequence>
<protein>
    <recommendedName>
        <fullName evidence="3">Fungal N-terminal domain-containing protein</fullName>
    </recommendedName>
</protein>
<reference evidence="1 2" key="1">
    <citation type="submission" date="2013-03" db="EMBL/GenBank/DDBJ databases">
        <title>The Genome Sequence of Cladophialophora carrionii CBS 160.54.</title>
        <authorList>
            <consortium name="The Broad Institute Genomics Platform"/>
            <person name="Cuomo C."/>
            <person name="de Hoog S."/>
            <person name="Gorbushina A."/>
            <person name="Walker B."/>
            <person name="Young S.K."/>
            <person name="Zeng Q."/>
            <person name="Gargeya S."/>
            <person name="Fitzgerald M."/>
            <person name="Haas B."/>
            <person name="Abouelleil A."/>
            <person name="Allen A.W."/>
            <person name="Alvarado L."/>
            <person name="Arachchi H.M."/>
            <person name="Berlin A.M."/>
            <person name="Chapman S.B."/>
            <person name="Gainer-Dewar J."/>
            <person name="Goldberg J."/>
            <person name="Griggs A."/>
            <person name="Gujja S."/>
            <person name="Hansen M."/>
            <person name="Howarth C."/>
            <person name="Imamovic A."/>
            <person name="Ireland A."/>
            <person name="Larimer J."/>
            <person name="McCowan C."/>
            <person name="Murphy C."/>
            <person name="Pearson M."/>
            <person name="Poon T.W."/>
            <person name="Priest M."/>
            <person name="Roberts A."/>
            <person name="Saif S."/>
            <person name="Shea T."/>
            <person name="Sisk P."/>
            <person name="Sykes S."/>
            <person name="Wortman J."/>
            <person name="Nusbaum C."/>
            <person name="Birren B."/>
        </authorList>
    </citation>
    <scope>NUCLEOTIDE SEQUENCE [LARGE SCALE GENOMIC DNA]</scope>
    <source>
        <strain evidence="1 2">CBS 160.54</strain>
    </source>
</reference>
<evidence type="ECO:0000313" key="2">
    <source>
        <dbReference type="Proteomes" id="UP000030678"/>
    </source>
</evidence>
<name>V9DGF8_9EURO</name>
<dbReference type="VEuPathDB" id="FungiDB:G647_02707"/>
<proteinExistence type="predicted"/>
<accession>V9DGF8</accession>